<organism evidence="11 12">
    <name type="scientific">Methylocystis rosea</name>
    <dbReference type="NCBI Taxonomy" id="173366"/>
    <lineage>
        <taxon>Bacteria</taxon>
        <taxon>Pseudomonadati</taxon>
        <taxon>Pseudomonadota</taxon>
        <taxon>Alphaproteobacteria</taxon>
        <taxon>Hyphomicrobiales</taxon>
        <taxon>Methylocystaceae</taxon>
        <taxon>Methylocystis</taxon>
    </lineage>
</organism>
<feature type="active site" description="Proton acceptor" evidence="10">
    <location>
        <position position="306"/>
    </location>
</feature>
<comment type="similarity">
    <text evidence="2 10">Belongs to the CobT family.</text>
</comment>
<sequence length="340" mass="35096">MSHAVHPFEEIRILLAALPGPDLHAAAAVRARDGRLTKPPGALGRLEEIVEWLAAWQGRAAPAIERPLVAVFAANHGVVAQGVSAFPASVTQQMVANFLTGGAAINQICKSYGVGLKVYELALERPTADFTVAPAMDEREAAATFAYGMEAIQGDIDLLAPGEMGIGNTTSAAAIYAALYGGPASRWTGRGTGVDDAGLSRKNAAIDAALALHARDLSDPLEILRRLGGREIAAMMGAIAAARLNRIPVVLDGYVACAAAALLHAIAPESIAHCLAGHVSAEGAHRDVLTRLGKRPLLDLDMRLGEGSGAALAIGLIKAALACHSDMATFDSAGVSEKSV</sequence>
<evidence type="ECO:0000256" key="9">
    <source>
        <dbReference type="ARBA" id="ARBA00047340"/>
    </source>
</evidence>
<dbReference type="RefSeq" id="WP_124740049.1">
    <property type="nucleotide sequence ID" value="NZ_CP034086.1"/>
</dbReference>
<dbReference type="InterPro" id="IPR023195">
    <property type="entry name" value="Nict_dMeBzImd_PRibTrfase_N"/>
</dbReference>
<evidence type="ECO:0000256" key="8">
    <source>
        <dbReference type="ARBA" id="ARBA00030686"/>
    </source>
</evidence>
<comment type="function">
    <text evidence="10">Catalyzes the synthesis of alpha-ribazole-5'-phosphate from nicotinate mononucleotide (NAMN) and 5,6-dimethylbenzimidazole (DMB).</text>
</comment>
<keyword evidence="6 10" id="KW-0328">Glycosyltransferase</keyword>
<dbReference type="EC" id="2.4.2.21" evidence="3 10"/>
<evidence type="ECO:0000313" key="11">
    <source>
        <dbReference type="EMBL" id="AZG78514.1"/>
    </source>
</evidence>
<dbReference type="PANTHER" id="PTHR43463:SF1">
    <property type="entry name" value="NICOTINATE-NUCLEOTIDE--DIMETHYLBENZIMIDAZOLE PHOSPHORIBOSYLTRANSFERASE"/>
    <property type="match status" value="1"/>
</dbReference>
<accession>A0A3G8MAF6</accession>
<keyword evidence="7 10" id="KW-0808">Transferase</keyword>
<dbReference type="PANTHER" id="PTHR43463">
    <property type="entry name" value="NICOTINATE-NUCLEOTIDE--DIMETHYLBENZIMIDAZOLE PHOSPHORIBOSYLTRANSFERASE"/>
    <property type="match status" value="1"/>
</dbReference>
<dbReference type="InterPro" id="IPR036087">
    <property type="entry name" value="Nict_dMeBzImd_PRibTrfase_sf"/>
</dbReference>
<dbReference type="Proteomes" id="UP000273982">
    <property type="component" value="Chromosome"/>
</dbReference>
<dbReference type="NCBIfam" id="NF000996">
    <property type="entry name" value="PRK00105.1"/>
    <property type="match status" value="1"/>
</dbReference>
<dbReference type="InterPro" id="IPR003200">
    <property type="entry name" value="Nict_dMeBzImd_PRibTrfase"/>
</dbReference>
<dbReference type="HAMAP" id="MF_00230">
    <property type="entry name" value="CobT"/>
    <property type="match status" value="1"/>
</dbReference>
<dbReference type="CDD" id="cd02439">
    <property type="entry name" value="DMB-PRT_CobT"/>
    <property type="match status" value="1"/>
</dbReference>
<dbReference type="KEGG" id="mros:EHO51_05175"/>
<dbReference type="AlphaFoldDB" id="A0A3G8MAF6"/>
<comment type="pathway">
    <text evidence="1 10">Nucleoside biosynthesis; alpha-ribazole biosynthesis; alpha-ribazole from 5,6-dimethylbenzimidazole: step 1/2.</text>
</comment>
<dbReference type="GO" id="GO:0008939">
    <property type="term" value="F:nicotinate-nucleotide-dimethylbenzimidazole phosphoribosyltransferase activity"/>
    <property type="evidence" value="ECO:0007669"/>
    <property type="project" value="UniProtKB-UniRule"/>
</dbReference>
<dbReference type="Gene3D" id="1.10.1610.10">
    <property type="match status" value="1"/>
</dbReference>
<gene>
    <name evidence="10 11" type="primary">cobT</name>
    <name evidence="11" type="ORF">EHO51_05175</name>
</gene>
<evidence type="ECO:0000313" key="12">
    <source>
        <dbReference type="Proteomes" id="UP000273982"/>
    </source>
</evidence>
<dbReference type="InterPro" id="IPR017846">
    <property type="entry name" value="Nict_dMeBzImd_PRibTrfase_bact"/>
</dbReference>
<reference evidence="11 12" key="1">
    <citation type="submission" date="2018-11" db="EMBL/GenBank/DDBJ databases">
        <title>Genome squencing of methanotrophic bacteria isolated from alkaline groundwater in Korea.</title>
        <authorList>
            <person name="Nguyen L.N."/>
        </authorList>
    </citation>
    <scope>NUCLEOTIDE SEQUENCE [LARGE SCALE GENOMIC DNA]</scope>
    <source>
        <strain evidence="11 12">GW6</strain>
    </source>
</reference>
<evidence type="ECO:0000256" key="3">
    <source>
        <dbReference type="ARBA" id="ARBA00011991"/>
    </source>
</evidence>
<evidence type="ECO:0000256" key="6">
    <source>
        <dbReference type="ARBA" id="ARBA00022676"/>
    </source>
</evidence>
<dbReference type="GO" id="GO:0009236">
    <property type="term" value="P:cobalamin biosynthetic process"/>
    <property type="evidence" value="ECO:0007669"/>
    <property type="project" value="UniProtKB-UniRule"/>
</dbReference>
<comment type="catalytic activity">
    <reaction evidence="9 10">
        <text>5,6-dimethylbenzimidazole + nicotinate beta-D-ribonucleotide = alpha-ribazole 5'-phosphate + nicotinate + H(+)</text>
        <dbReference type="Rhea" id="RHEA:11196"/>
        <dbReference type="ChEBI" id="CHEBI:15378"/>
        <dbReference type="ChEBI" id="CHEBI:15890"/>
        <dbReference type="ChEBI" id="CHEBI:32544"/>
        <dbReference type="ChEBI" id="CHEBI:57502"/>
        <dbReference type="ChEBI" id="CHEBI:57918"/>
        <dbReference type="EC" id="2.4.2.21"/>
    </reaction>
</comment>
<protein>
    <recommendedName>
        <fullName evidence="4 10">Nicotinate-nucleotide--dimethylbenzimidazole phosphoribosyltransferase</fullName>
        <shortName evidence="10">NN:DBI PRT</shortName>
        <ecNumber evidence="3 10">2.4.2.21</ecNumber>
    </recommendedName>
    <alternativeName>
        <fullName evidence="8 10">N(1)-alpha-phosphoribosyltransferase</fullName>
    </alternativeName>
</protein>
<evidence type="ECO:0000256" key="10">
    <source>
        <dbReference type="HAMAP-Rule" id="MF_00230"/>
    </source>
</evidence>
<dbReference type="Gene3D" id="3.40.50.10210">
    <property type="match status" value="1"/>
</dbReference>
<name>A0A3G8MAF6_9HYPH</name>
<dbReference type="SUPFAM" id="SSF52733">
    <property type="entry name" value="Nicotinate mononucleotide:5,6-dimethylbenzimidazole phosphoribosyltransferase (CobT)"/>
    <property type="match status" value="1"/>
</dbReference>
<dbReference type="UniPathway" id="UPA00061">
    <property type="reaction ID" value="UER00516"/>
</dbReference>
<evidence type="ECO:0000256" key="1">
    <source>
        <dbReference type="ARBA" id="ARBA00005049"/>
    </source>
</evidence>
<dbReference type="Pfam" id="PF02277">
    <property type="entry name" value="DBI_PRT"/>
    <property type="match status" value="1"/>
</dbReference>
<evidence type="ECO:0000256" key="7">
    <source>
        <dbReference type="ARBA" id="ARBA00022679"/>
    </source>
</evidence>
<evidence type="ECO:0000256" key="2">
    <source>
        <dbReference type="ARBA" id="ARBA00007110"/>
    </source>
</evidence>
<proteinExistence type="inferred from homology"/>
<evidence type="ECO:0000256" key="5">
    <source>
        <dbReference type="ARBA" id="ARBA00022573"/>
    </source>
</evidence>
<dbReference type="EMBL" id="CP034086">
    <property type="protein sequence ID" value="AZG78514.1"/>
    <property type="molecule type" value="Genomic_DNA"/>
</dbReference>
<evidence type="ECO:0000256" key="4">
    <source>
        <dbReference type="ARBA" id="ARBA00015486"/>
    </source>
</evidence>
<keyword evidence="5 10" id="KW-0169">Cobalamin biosynthesis</keyword>
<dbReference type="NCBIfam" id="TIGR03160">
    <property type="entry name" value="cobT_DBIPRT"/>
    <property type="match status" value="1"/>
</dbReference>